<proteinExistence type="predicted"/>
<evidence type="ECO:0000313" key="1">
    <source>
        <dbReference type="EMBL" id="QCQ57439.1"/>
    </source>
</evidence>
<accession>A0A4P8MWR7</accession>
<dbReference type="EMBL" id="MK737941">
    <property type="protein sequence ID" value="QCQ57439.1"/>
    <property type="molecule type" value="Genomic_DNA"/>
</dbReference>
<reference evidence="1 2" key="1">
    <citation type="submission" date="2019-04" db="EMBL/GenBank/DDBJ databases">
        <authorList>
            <person name="Reid N.M."/>
            <person name="Caamano D."/>
            <person name="Li A."/>
            <person name="Lee E."/>
            <person name="Gogarten J.P."/>
            <person name="O'Loughlin M."/>
            <person name="Garlena R.A."/>
            <person name="Russell D.A."/>
            <person name="Pope W.H."/>
            <person name="Jacobs-Sera D."/>
            <person name="Hatfull G.F."/>
        </authorList>
    </citation>
    <scope>NUCLEOTIDE SEQUENCE [LARGE SCALE GENOMIC DNA]</scope>
</reference>
<organism evidence="1 2">
    <name type="scientific">Microbacterium phage Rachella</name>
    <dbReference type="NCBI Taxonomy" id="2565526"/>
    <lineage>
        <taxon>Viruses</taxon>
        <taxon>Duplodnaviria</taxon>
        <taxon>Heunggongvirae</taxon>
        <taxon>Uroviricota</taxon>
        <taxon>Caudoviricetes</taxon>
        <taxon>Krampusvirus</taxon>
        <taxon>Krampusvirus krampus</taxon>
    </lineage>
</organism>
<dbReference type="Proteomes" id="UP000299817">
    <property type="component" value="Segment"/>
</dbReference>
<sequence length="81" mass="9001">MLHGEGGGWLMPLLKTLPTKPGAYMSSKDRGIWLLEAKSDGGLYWRMPGGFLMIDSAARSGPMSKVVAEHLPFRRMLPSRR</sequence>
<protein>
    <submittedName>
        <fullName evidence="1">Uncharacterized protein</fullName>
    </submittedName>
</protein>
<name>A0A4P8MWR7_9CAUD</name>
<evidence type="ECO:0000313" key="2">
    <source>
        <dbReference type="Proteomes" id="UP000299817"/>
    </source>
</evidence>
<gene>
    <name evidence="1" type="primary">77</name>
    <name evidence="1" type="ORF">SEA_RACHELLA_77</name>
</gene>